<dbReference type="Proteomes" id="UP000230750">
    <property type="component" value="Unassembled WGS sequence"/>
</dbReference>
<dbReference type="AlphaFoldDB" id="A0A2G8K4D0"/>
<evidence type="ECO:0000313" key="3">
    <source>
        <dbReference type="Proteomes" id="UP000230750"/>
    </source>
</evidence>
<accession>A0A2G8K4D0</accession>
<sequence>MASRHQEAGQVSMAPFLEDLDISKWLLQLPTQEDTSSTKFQFQVYLPDEDPEKWLAKYTGSYIDSVLPHLDSNQNTIQRETKSTRDYSDVLEFMDTISESPLEGWLLQETSFSLQEERCDEVSETISNEQVMDEGEPSRLTDIGGEDLTADDDISSMVGCQQVDHGALTNQKAPKKRKVDKQQVKSSTQDPAGGKRSRRKDCS</sequence>
<name>A0A2G8K4D0_STIJA</name>
<dbReference type="OrthoDB" id="10603151at2759"/>
<keyword evidence="3" id="KW-1185">Reference proteome</keyword>
<dbReference type="EMBL" id="MRZV01000897">
    <property type="protein sequence ID" value="PIK42860.1"/>
    <property type="molecule type" value="Genomic_DNA"/>
</dbReference>
<gene>
    <name evidence="2" type="ORF">BSL78_20276</name>
</gene>
<evidence type="ECO:0000256" key="1">
    <source>
        <dbReference type="SAM" id="MobiDB-lite"/>
    </source>
</evidence>
<reference evidence="2 3" key="1">
    <citation type="journal article" date="2017" name="PLoS Biol.">
        <title>The sea cucumber genome provides insights into morphological evolution and visceral regeneration.</title>
        <authorList>
            <person name="Zhang X."/>
            <person name="Sun L."/>
            <person name="Yuan J."/>
            <person name="Sun Y."/>
            <person name="Gao Y."/>
            <person name="Zhang L."/>
            <person name="Li S."/>
            <person name="Dai H."/>
            <person name="Hamel J.F."/>
            <person name="Liu C."/>
            <person name="Yu Y."/>
            <person name="Liu S."/>
            <person name="Lin W."/>
            <person name="Guo K."/>
            <person name="Jin S."/>
            <person name="Xu P."/>
            <person name="Storey K.B."/>
            <person name="Huan P."/>
            <person name="Zhang T."/>
            <person name="Zhou Y."/>
            <person name="Zhang J."/>
            <person name="Lin C."/>
            <person name="Li X."/>
            <person name="Xing L."/>
            <person name="Huo D."/>
            <person name="Sun M."/>
            <person name="Wang L."/>
            <person name="Mercier A."/>
            <person name="Li F."/>
            <person name="Yang H."/>
            <person name="Xiang J."/>
        </authorList>
    </citation>
    <scope>NUCLEOTIDE SEQUENCE [LARGE SCALE GENOMIC DNA]</scope>
    <source>
        <strain evidence="2">Shaxun</strain>
        <tissue evidence="2">Muscle</tissue>
    </source>
</reference>
<organism evidence="2 3">
    <name type="scientific">Stichopus japonicus</name>
    <name type="common">Sea cucumber</name>
    <dbReference type="NCBI Taxonomy" id="307972"/>
    <lineage>
        <taxon>Eukaryota</taxon>
        <taxon>Metazoa</taxon>
        <taxon>Echinodermata</taxon>
        <taxon>Eleutherozoa</taxon>
        <taxon>Echinozoa</taxon>
        <taxon>Holothuroidea</taxon>
        <taxon>Aspidochirotacea</taxon>
        <taxon>Aspidochirotida</taxon>
        <taxon>Stichopodidae</taxon>
        <taxon>Apostichopus</taxon>
    </lineage>
</organism>
<proteinExistence type="predicted"/>
<comment type="caution">
    <text evidence="2">The sequence shown here is derived from an EMBL/GenBank/DDBJ whole genome shotgun (WGS) entry which is preliminary data.</text>
</comment>
<protein>
    <submittedName>
        <fullName evidence="2">Uncharacterized protein</fullName>
    </submittedName>
</protein>
<feature type="region of interest" description="Disordered" evidence="1">
    <location>
        <begin position="163"/>
        <end position="203"/>
    </location>
</feature>
<evidence type="ECO:0000313" key="2">
    <source>
        <dbReference type="EMBL" id="PIK42860.1"/>
    </source>
</evidence>